<protein>
    <submittedName>
        <fullName evidence="1">Uncharacterized protein</fullName>
    </submittedName>
</protein>
<evidence type="ECO:0000313" key="2">
    <source>
        <dbReference type="Proteomes" id="UP001143910"/>
    </source>
</evidence>
<accession>A0ACC1N2V5</accession>
<dbReference type="Proteomes" id="UP001143910">
    <property type="component" value="Unassembled WGS sequence"/>
</dbReference>
<reference evidence="1" key="1">
    <citation type="submission" date="2022-08" db="EMBL/GenBank/DDBJ databases">
        <title>Genome Sequence of Lecanicillium fungicola.</title>
        <authorList>
            <person name="Buettner E."/>
        </authorList>
    </citation>
    <scope>NUCLEOTIDE SEQUENCE</scope>
    <source>
        <strain evidence="1">Babe33</strain>
    </source>
</reference>
<organism evidence="1 2">
    <name type="scientific">Zarea fungicola</name>
    <dbReference type="NCBI Taxonomy" id="93591"/>
    <lineage>
        <taxon>Eukaryota</taxon>
        <taxon>Fungi</taxon>
        <taxon>Dikarya</taxon>
        <taxon>Ascomycota</taxon>
        <taxon>Pezizomycotina</taxon>
        <taxon>Sordariomycetes</taxon>
        <taxon>Hypocreomycetidae</taxon>
        <taxon>Hypocreales</taxon>
        <taxon>Cordycipitaceae</taxon>
        <taxon>Zarea</taxon>
    </lineage>
</organism>
<name>A0ACC1N2V5_9HYPO</name>
<comment type="caution">
    <text evidence="1">The sequence shown here is derived from an EMBL/GenBank/DDBJ whole genome shotgun (WGS) entry which is preliminary data.</text>
</comment>
<evidence type="ECO:0000313" key="1">
    <source>
        <dbReference type="EMBL" id="KAJ2973610.1"/>
    </source>
</evidence>
<sequence length="556" mass="60312">MFINSPPPSADVVVVGGGTAGLALAARLSKQKPNLDILVIESGPNPSGHPFTSHPSGAFAACGSELDWSYKSTPQKALNDRVLHLSAGKALSGATAINYGLWLRGPAADYDRWAKLVGDESWSYSGLLPYFKGLEKHFDPDGDREQHGFDGPMHTSSVSRSDPTRRYPLREKVRDAWKEIGVNLIPDYNNGHPLGLGEVVENWHNGIRQPAHETLDLSNVKILCGVTVSRVLVEGVTSKRATGVELLDGTWVCAKREVIISTGTYRTPQVLMLSGIGPAPILYKYNIPAHVDNPEVGRNMHDHLVVPLFWKVRNPQLGVAAGSPAFNVPGFAKGTPFDYVAYRQAPRATIEQALKADREDEASPLDPQELLDQERIHTESLVTYLPVTRTEPLPLDGTVITTSVLCMQPTSRGTVTIESADPAAMPAIDSNFYSTHADRAILRDGVRGALNLMQSTRAGTSMVEREIPPQSCPPLHHSDSSDEDIDARVRHAGEIYNHPGGTAAMGKVVDSHCRVIGVQGLRVADASILPMPIAAHYMICVYALGERVADFMAEDL</sequence>
<dbReference type="EMBL" id="JANJQO010000948">
    <property type="protein sequence ID" value="KAJ2973610.1"/>
    <property type="molecule type" value="Genomic_DNA"/>
</dbReference>
<proteinExistence type="predicted"/>
<keyword evidence="2" id="KW-1185">Reference proteome</keyword>
<gene>
    <name evidence="1" type="ORF">NQ176_g6507</name>
</gene>